<evidence type="ECO:0000313" key="3">
    <source>
        <dbReference type="RefSeq" id="XP_003740174.1"/>
    </source>
</evidence>
<dbReference type="InterPro" id="IPR012674">
    <property type="entry name" value="Calycin"/>
</dbReference>
<evidence type="ECO:0000313" key="2">
    <source>
        <dbReference type="Proteomes" id="UP000694867"/>
    </source>
</evidence>
<dbReference type="PROSITE" id="PS00213">
    <property type="entry name" value="LIPOCALIN"/>
    <property type="match status" value="1"/>
</dbReference>
<keyword evidence="1" id="KW-0732">Signal</keyword>
<dbReference type="GO" id="GO:0005737">
    <property type="term" value="C:cytoplasm"/>
    <property type="evidence" value="ECO:0007669"/>
    <property type="project" value="TreeGrafter"/>
</dbReference>
<dbReference type="PIRSF" id="PIRSF036893">
    <property type="entry name" value="Lipocalin_ApoD"/>
    <property type="match status" value="1"/>
</dbReference>
<dbReference type="PANTHER" id="PTHR10612">
    <property type="entry name" value="APOLIPOPROTEIN D"/>
    <property type="match status" value="1"/>
</dbReference>
<dbReference type="AlphaFoldDB" id="A0AAJ6VVQ2"/>
<sequence>MKFICVLPVALLLVGSVVSHQYNLGSCPPDVPFQSHLDIDKFLGVWYVIQMSSSASACHKLNITRDGEDLRLVTYSRYGLLQKAVDHTFIDTAALRMPDPTEPAKMKIKYSMYMWWEDFTVISTDYDNFAAAFSCVNVIHVGNRQNGMILSRKPYLDLATADSLRKTFEFFGADRSSLSFINQKDCTGLLKSKSEHDRIISLGTLNINRDPKHK</sequence>
<name>A0AAJ6VVQ2_9ACAR</name>
<feature type="chain" id="PRO_5042319430" evidence="1">
    <location>
        <begin position="20"/>
        <end position="214"/>
    </location>
</feature>
<dbReference type="Gene3D" id="2.40.128.20">
    <property type="match status" value="1"/>
</dbReference>
<dbReference type="SUPFAM" id="SSF50814">
    <property type="entry name" value="Lipocalins"/>
    <property type="match status" value="1"/>
</dbReference>
<organism evidence="2 3">
    <name type="scientific">Galendromus occidentalis</name>
    <name type="common">western predatory mite</name>
    <dbReference type="NCBI Taxonomy" id="34638"/>
    <lineage>
        <taxon>Eukaryota</taxon>
        <taxon>Metazoa</taxon>
        <taxon>Ecdysozoa</taxon>
        <taxon>Arthropoda</taxon>
        <taxon>Chelicerata</taxon>
        <taxon>Arachnida</taxon>
        <taxon>Acari</taxon>
        <taxon>Parasitiformes</taxon>
        <taxon>Mesostigmata</taxon>
        <taxon>Gamasina</taxon>
        <taxon>Phytoseioidea</taxon>
        <taxon>Phytoseiidae</taxon>
        <taxon>Typhlodrominae</taxon>
        <taxon>Galendromus</taxon>
    </lineage>
</organism>
<dbReference type="Proteomes" id="UP000694867">
    <property type="component" value="Unplaced"/>
</dbReference>
<evidence type="ECO:0000256" key="1">
    <source>
        <dbReference type="PIRNR" id="PIRNR036893"/>
    </source>
</evidence>
<dbReference type="PANTHER" id="PTHR10612:SF49">
    <property type="entry name" value="APOLIPOPROTEIN D-LIKE PROTEIN"/>
    <property type="match status" value="1"/>
</dbReference>
<dbReference type="GO" id="GO:0000302">
    <property type="term" value="P:response to reactive oxygen species"/>
    <property type="evidence" value="ECO:0007669"/>
    <property type="project" value="TreeGrafter"/>
</dbReference>
<dbReference type="RefSeq" id="XP_003740174.1">
    <property type="nucleotide sequence ID" value="XM_003740126.1"/>
</dbReference>
<reference evidence="3" key="1">
    <citation type="submission" date="2025-08" db="UniProtKB">
        <authorList>
            <consortium name="RefSeq"/>
        </authorList>
    </citation>
    <scope>IDENTIFICATION</scope>
</reference>
<proteinExistence type="inferred from homology"/>
<dbReference type="InterPro" id="IPR022271">
    <property type="entry name" value="Lipocalin_ApoD"/>
</dbReference>
<protein>
    <submittedName>
        <fullName evidence="3">Apolipoprotein D</fullName>
    </submittedName>
</protein>
<dbReference type="GeneID" id="100901292"/>
<accession>A0AAJ6VVQ2</accession>
<dbReference type="GO" id="GO:0006629">
    <property type="term" value="P:lipid metabolic process"/>
    <property type="evidence" value="ECO:0007669"/>
    <property type="project" value="TreeGrafter"/>
</dbReference>
<comment type="similarity">
    <text evidence="1">Belongs to the calycin superfamily. Lipocalin family.</text>
</comment>
<dbReference type="KEGG" id="goe:100901292"/>
<feature type="signal peptide" evidence="1">
    <location>
        <begin position="1"/>
        <end position="19"/>
    </location>
</feature>
<keyword evidence="2" id="KW-1185">Reference proteome</keyword>
<gene>
    <name evidence="3" type="primary">LOC100901292</name>
</gene>
<dbReference type="InterPro" id="IPR022272">
    <property type="entry name" value="Lipocalin_CS"/>
</dbReference>